<dbReference type="EMBL" id="JAVRFE010000047">
    <property type="protein sequence ID" value="MDT0459584.1"/>
    <property type="molecule type" value="Genomic_DNA"/>
</dbReference>
<dbReference type="InterPro" id="IPR016181">
    <property type="entry name" value="Acyl_CoA_acyltransferase"/>
</dbReference>
<dbReference type="PANTHER" id="PTHR43441">
    <property type="entry name" value="RIBOSOMAL-PROTEIN-SERINE ACETYLTRANSFERASE"/>
    <property type="match status" value="1"/>
</dbReference>
<dbReference type="Gene3D" id="3.40.630.30">
    <property type="match status" value="1"/>
</dbReference>
<dbReference type="PROSITE" id="PS51186">
    <property type="entry name" value="GNAT"/>
    <property type="match status" value="1"/>
</dbReference>
<dbReference type="RefSeq" id="WP_311626600.1">
    <property type="nucleotide sequence ID" value="NZ_JAVRFE010000047.1"/>
</dbReference>
<sequence length="196" mass="21898">MEEPAESLSSDQVELRRWRMSDLDALERAIHESLDHLLPWMPWAANPGRQQTSDFLARRQAEWESGEAFGYAITSDATVIGSCDLMRRIGEGGLDIGYWLHPHWTGRGMATMATAALVHQGLQLTDIDRVEIHHDAANPASGAVARRLGFTEVDRIRAPEGPQAPGESGIHVIWRMTAARWKRRKLSMPNKPAEQG</sequence>
<name>A0ABU2TF85_9ACTN</name>
<accession>A0ABU2TF85</accession>
<dbReference type="Proteomes" id="UP001180551">
    <property type="component" value="Unassembled WGS sequence"/>
</dbReference>
<protein>
    <submittedName>
        <fullName evidence="2">GNAT family N-acetyltransferase</fullName>
    </submittedName>
</protein>
<dbReference type="InterPro" id="IPR051908">
    <property type="entry name" value="Ribosomal_N-acetyltransferase"/>
</dbReference>
<feature type="domain" description="N-acetyltransferase" evidence="1">
    <location>
        <begin position="13"/>
        <end position="179"/>
    </location>
</feature>
<organism evidence="2 3">
    <name type="scientific">Streptomyces mooreae</name>
    <dbReference type="NCBI Taxonomy" id="3075523"/>
    <lineage>
        <taxon>Bacteria</taxon>
        <taxon>Bacillati</taxon>
        <taxon>Actinomycetota</taxon>
        <taxon>Actinomycetes</taxon>
        <taxon>Kitasatosporales</taxon>
        <taxon>Streptomycetaceae</taxon>
        <taxon>Streptomyces</taxon>
    </lineage>
</organism>
<dbReference type="InterPro" id="IPR000182">
    <property type="entry name" value="GNAT_dom"/>
</dbReference>
<proteinExistence type="predicted"/>
<dbReference type="SUPFAM" id="SSF55729">
    <property type="entry name" value="Acyl-CoA N-acyltransferases (Nat)"/>
    <property type="match status" value="1"/>
</dbReference>
<dbReference type="Pfam" id="PF13302">
    <property type="entry name" value="Acetyltransf_3"/>
    <property type="match status" value="1"/>
</dbReference>
<comment type="caution">
    <text evidence="2">The sequence shown here is derived from an EMBL/GenBank/DDBJ whole genome shotgun (WGS) entry which is preliminary data.</text>
</comment>
<gene>
    <name evidence="2" type="ORF">RM550_28370</name>
</gene>
<evidence type="ECO:0000313" key="3">
    <source>
        <dbReference type="Proteomes" id="UP001180551"/>
    </source>
</evidence>
<evidence type="ECO:0000259" key="1">
    <source>
        <dbReference type="PROSITE" id="PS51186"/>
    </source>
</evidence>
<dbReference type="PANTHER" id="PTHR43441:SF3">
    <property type="entry name" value="ACETYLTRANSFERASE"/>
    <property type="match status" value="1"/>
</dbReference>
<reference evidence="2" key="1">
    <citation type="submission" date="2024-05" db="EMBL/GenBank/DDBJ databases">
        <title>30 novel species of actinomycetes from the DSMZ collection.</title>
        <authorList>
            <person name="Nouioui I."/>
        </authorList>
    </citation>
    <scope>NUCLEOTIDE SEQUENCE</scope>
    <source>
        <strain evidence="2">DSM 41527</strain>
    </source>
</reference>
<evidence type="ECO:0000313" key="2">
    <source>
        <dbReference type="EMBL" id="MDT0459584.1"/>
    </source>
</evidence>
<keyword evidence="3" id="KW-1185">Reference proteome</keyword>